<feature type="region of interest" description="Disordered" evidence="2">
    <location>
        <begin position="705"/>
        <end position="762"/>
    </location>
</feature>
<dbReference type="OMA" id="TFFLGWF"/>
<feature type="transmembrane region" description="Helical" evidence="3">
    <location>
        <begin position="668"/>
        <end position="691"/>
    </location>
</feature>
<dbReference type="Proteomes" id="UP000014760">
    <property type="component" value="Unassembled WGS sequence"/>
</dbReference>
<gene>
    <name evidence="5" type="ORF">CAPTEDRAFT_224358</name>
</gene>
<dbReference type="InterPro" id="IPR051697">
    <property type="entry name" value="Patched_domain-protein"/>
</dbReference>
<protein>
    <recommendedName>
        <fullName evidence="4">SSD domain-containing protein</fullName>
    </recommendedName>
</protein>
<dbReference type="EMBL" id="AMQN01012816">
    <property type="status" value="NOT_ANNOTATED_CDS"/>
    <property type="molecule type" value="Genomic_DNA"/>
</dbReference>
<organism evidence="5">
    <name type="scientific">Capitella teleta</name>
    <name type="common">Polychaete worm</name>
    <dbReference type="NCBI Taxonomy" id="283909"/>
    <lineage>
        <taxon>Eukaryota</taxon>
        <taxon>Metazoa</taxon>
        <taxon>Spiralia</taxon>
        <taxon>Lophotrochozoa</taxon>
        <taxon>Annelida</taxon>
        <taxon>Polychaeta</taxon>
        <taxon>Sedentaria</taxon>
        <taxon>Scolecida</taxon>
        <taxon>Capitellidae</taxon>
        <taxon>Capitella</taxon>
    </lineage>
</organism>
<dbReference type="PANTHER" id="PTHR10796">
    <property type="entry name" value="PATCHED-RELATED"/>
    <property type="match status" value="1"/>
</dbReference>
<dbReference type="EnsemblMetazoa" id="CapteT224358">
    <property type="protein sequence ID" value="CapteP224358"/>
    <property type="gene ID" value="CapteG224358"/>
</dbReference>
<keyword evidence="7" id="KW-1185">Reference proteome</keyword>
<evidence type="ECO:0000256" key="3">
    <source>
        <dbReference type="SAM" id="Phobius"/>
    </source>
</evidence>
<feature type="domain" description="SSD" evidence="4">
    <location>
        <begin position="118"/>
        <end position="278"/>
    </location>
</feature>
<keyword evidence="3" id="KW-0472">Membrane</keyword>
<feature type="transmembrane region" description="Helical" evidence="3">
    <location>
        <begin position="226"/>
        <end position="251"/>
    </location>
</feature>
<name>R7TQN5_CAPTE</name>
<keyword evidence="3" id="KW-1133">Transmembrane helix</keyword>
<dbReference type="PROSITE" id="PS50156">
    <property type="entry name" value="SSD"/>
    <property type="match status" value="1"/>
</dbReference>
<feature type="compositionally biased region" description="Low complexity" evidence="2">
    <location>
        <begin position="718"/>
        <end position="754"/>
    </location>
</feature>
<feature type="transmembrane region" description="Helical" evidence="3">
    <location>
        <begin position="119"/>
        <end position="138"/>
    </location>
</feature>
<dbReference type="STRING" id="283909.R7TQN5"/>
<comment type="similarity">
    <text evidence="1">Belongs to the patched family.</text>
</comment>
<dbReference type="OrthoDB" id="6510177at2759"/>
<dbReference type="HOGENOM" id="CLU_002359_4_0_1"/>
<dbReference type="Pfam" id="PF12349">
    <property type="entry name" value="Sterol-sensing"/>
    <property type="match status" value="1"/>
</dbReference>
<feature type="transmembrane region" description="Helical" evidence="3">
    <location>
        <begin position="182"/>
        <end position="205"/>
    </location>
</feature>
<feature type="transmembrane region" description="Helical" evidence="3">
    <location>
        <begin position="547"/>
        <end position="564"/>
    </location>
</feature>
<dbReference type="InterPro" id="IPR000731">
    <property type="entry name" value="SSD"/>
</dbReference>
<feature type="transmembrane region" description="Helical" evidence="3">
    <location>
        <begin position="332"/>
        <end position="350"/>
    </location>
</feature>
<evidence type="ECO:0000256" key="2">
    <source>
        <dbReference type="SAM" id="MobiDB-lite"/>
    </source>
</evidence>
<evidence type="ECO:0000313" key="6">
    <source>
        <dbReference type="EnsemblMetazoa" id="CapteP224358"/>
    </source>
</evidence>
<proteinExistence type="inferred from homology"/>
<feature type="transmembrane region" description="Helical" evidence="3">
    <location>
        <begin position="147"/>
        <end position="170"/>
    </location>
</feature>
<feature type="transmembrane region" description="Helical" evidence="3">
    <location>
        <begin position="642"/>
        <end position="662"/>
    </location>
</feature>
<sequence length="762" mass="85323">MVIDRVGNMIIRIDKRIKALRGSANKSLLLNDICYNPIYDREFKVEAYLGQIQKNDSGYIMGASGAKQVYSVTEAEGLSQSDFVDVISTAKDTYSSLDDVLYFTRDSFAEDSQIVIDDLFLLAVGYVLIAIFACLYVGRIHWVHNRIWVGFSGFIALGFSLIVSIGLSSYSGYVSSPIEATLPYLLIGIMVDNMFVLVGSLASACRHGHGRNIEEQIGHALEHGGLSILVTSFTDIIALGIGALTTLPLVATFCVQITIGIFGNLVFVFTFFTACLAIDQRRVNQSRNGILCCIVHDTPDKTKARLWQSNNLTKDFIDKYYAPFLNLKPVKVIVILITLGMFGAMTYGWTKLEYYTEDEWWVDEDSDSYKYLTTQKEYFPDVGVNVAVYLGHNVNYYNDWHDISELCHEIEHDKYTMEGYLHCWPELFRAWLIQTEVYNNYSSKLDPQSRFPTSEDNYNDLLSIYLNHSDGKANQDFITFDAGRHIVASKIPLRTIAMHNSIEKIESMESLLRITHETGYSPHDCFPFALEYFDYELNEHLAYELEFTMAVAAGCVIAMTFLVLASPIMAVYMSVCISIVLVDVMGAMYYWEMTIDAASSVVMIQAIGFAVDYCIHISESFLSHGGSRENRMKASLGKMDPACGLTSFAVLLPVFAAKSYIYTTFYKVFLLVWIFGLFHGLVFLPVLLSLIGPRAYLTIENECKEKESKENKSEDNPTSNGSVSSVGHHCGSTSVLVVDTPDSTGPNGTTGPTPLEEHVTHM</sequence>
<feature type="transmembrane region" description="Helical" evidence="3">
    <location>
        <begin position="597"/>
        <end position="622"/>
    </location>
</feature>
<evidence type="ECO:0000256" key="1">
    <source>
        <dbReference type="ARBA" id="ARBA00005585"/>
    </source>
</evidence>
<feature type="transmembrane region" description="Helical" evidence="3">
    <location>
        <begin position="571"/>
        <end position="591"/>
    </location>
</feature>
<dbReference type="InterPro" id="IPR053958">
    <property type="entry name" value="HMGCR/SNAP/NPC1-like_SSD"/>
</dbReference>
<feature type="compositionally biased region" description="Basic and acidic residues" evidence="2">
    <location>
        <begin position="705"/>
        <end position="715"/>
    </location>
</feature>
<evidence type="ECO:0000313" key="5">
    <source>
        <dbReference type="EMBL" id="ELT93330.1"/>
    </source>
</evidence>
<keyword evidence="3" id="KW-0812">Transmembrane</keyword>
<dbReference type="PANTHER" id="PTHR10796:SF130">
    <property type="entry name" value="PATCHED DOMAIN-CONTAINING PROTEIN 3-LIKE PROTEIN"/>
    <property type="match status" value="1"/>
</dbReference>
<feature type="transmembrane region" description="Helical" evidence="3">
    <location>
        <begin position="257"/>
        <end position="278"/>
    </location>
</feature>
<dbReference type="AlphaFoldDB" id="R7TQN5"/>
<reference evidence="6" key="3">
    <citation type="submission" date="2015-06" db="UniProtKB">
        <authorList>
            <consortium name="EnsemblMetazoa"/>
        </authorList>
    </citation>
    <scope>IDENTIFICATION</scope>
</reference>
<evidence type="ECO:0000259" key="4">
    <source>
        <dbReference type="PROSITE" id="PS50156"/>
    </source>
</evidence>
<reference evidence="7" key="1">
    <citation type="submission" date="2012-12" db="EMBL/GenBank/DDBJ databases">
        <authorList>
            <person name="Hellsten U."/>
            <person name="Grimwood J."/>
            <person name="Chapman J.A."/>
            <person name="Shapiro H."/>
            <person name="Aerts A."/>
            <person name="Otillar R.P."/>
            <person name="Terry A.Y."/>
            <person name="Boore J.L."/>
            <person name="Simakov O."/>
            <person name="Marletaz F."/>
            <person name="Cho S.-J."/>
            <person name="Edsinger-Gonzales E."/>
            <person name="Havlak P."/>
            <person name="Kuo D.-H."/>
            <person name="Larsson T."/>
            <person name="Lv J."/>
            <person name="Arendt D."/>
            <person name="Savage R."/>
            <person name="Osoegawa K."/>
            <person name="de Jong P."/>
            <person name="Lindberg D.R."/>
            <person name="Seaver E.C."/>
            <person name="Weisblat D.A."/>
            <person name="Putnam N.H."/>
            <person name="Grigoriev I.V."/>
            <person name="Rokhsar D.S."/>
        </authorList>
    </citation>
    <scope>NUCLEOTIDE SEQUENCE</scope>
    <source>
        <strain evidence="7">I ESC-2004</strain>
    </source>
</reference>
<dbReference type="Gene3D" id="1.20.1640.10">
    <property type="entry name" value="Multidrug efflux transporter AcrB transmembrane domain"/>
    <property type="match status" value="2"/>
</dbReference>
<accession>R7TQN5</accession>
<dbReference type="GO" id="GO:0016020">
    <property type="term" value="C:membrane"/>
    <property type="evidence" value="ECO:0007669"/>
    <property type="project" value="TreeGrafter"/>
</dbReference>
<evidence type="ECO:0000313" key="7">
    <source>
        <dbReference type="Proteomes" id="UP000014760"/>
    </source>
</evidence>
<reference evidence="5 7" key="2">
    <citation type="journal article" date="2013" name="Nature">
        <title>Insights into bilaterian evolution from three spiralian genomes.</title>
        <authorList>
            <person name="Simakov O."/>
            <person name="Marletaz F."/>
            <person name="Cho S.J."/>
            <person name="Edsinger-Gonzales E."/>
            <person name="Havlak P."/>
            <person name="Hellsten U."/>
            <person name="Kuo D.H."/>
            <person name="Larsson T."/>
            <person name="Lv J."/>
            <person name="Arendt D."/>
            <person name="Savage R."/>
            <person name="Osoegawa K."/>
            <person name="de Jong P."/>
            <person name="Grimwood J."/>
            <person name="Chapman J.A."/>
            <person name="Shapiro H."/>
            <person name="Aerts A."/>
            <person name="Otillar R.P."/>
            <person name="Terry A.Y."/>
            <person name="Boore J.L."/>
            <person name="Grigoriev I.V."/>
            <person name="Lindberg D.R."/>
            <person name="Seaver E.C."/>
            <person name="Weisblat D.A."/>
            <person name="Putnam N.H."/>
            <person name="Rokhsar D.S."/>
        </authorList>
    </citation>
    <scope>NUCLEOTIDE SEQUENCE</scope>
    <source>
        <strain evidence="5 7">I ESC-2004</strain>
    </source>
</reference>
<dbReference type="EMBL" id="KB309774">
    <property type="protein sequence ID" value="ELT93330.1"/>
    <property type="molecule type" value="Genomic_DNA"/>
</dbReference>
<dbReference type="SUPFAM" id="SSF82866">
    <property type="entry name" value="Multidrug efflux transporter AcrB transmembrane domain"/>
    <property type="match status" value="2"/>
</dbReference>